<sequence length="56" mass="6253">MTPGARPTGIRLAADCDARNSPARWCWFRCRGDEGTYELTVLPPAVPQHRAHGTWC</sequence>
<dbReference type="EMBL" id="JAOL01000031">
    <property type="protein sequence ID" value="EUA93934.1"/>
    <property type="molecule type" value="Genomic_DNA"/>
</dbReference>
<accession>A0ABN0RAG8</accession>
<reference evidence="1 2" key="1">
    <citation type="submission" date="2014-01" db="EMBL/GenBank/DDBJ databases">
        <authorList>
            <person name="Dobos K."/>
            <person name="Lenaerts A."/>
            <person name="Ordway D."/>
            <person name="DeGroote M.A."/>
            <person name="Parker T."/>
            <person name="Sizemore C."/>
            <person name="Tallon L.J."/>
            <person name="Sadzewicz L.K."/>
            <person name="Sengamalay N."/>
            <person name="Fraser C.M."/>
            <person name="Hine E."/>
            <person name="Shefchek K.A."/>
            <person name="Das S.P."/>
            <person name="Tettelin H."/>
        </authorList>
    </citation>
    <scope>NUCLEOTIDE SEQUENCE [LARGE SCALE GENOMIC DNA]</scope>
    <source>
        <strain evidence="1 2">Harvey</strain>
    </source>
</reference>
<protein>
    <submittedName>
        <fullName evidence="1">Uncharacterized protein</fullName>
    </submittedName>
</protein>
<keyword evidence="2" id="KW-1185">Reference proteome</keyword>
<evidence type="ECO:0000313" key="1">
    <source>
        <dbReference type="EMBL" id="EUA93934.1"/>
    </source>
</evidence>
<evidence type="ECO:0000313" key="2">
    <source>
        <dbReference type="Proteomes" id="UP000020681"/>
    </source>
</evidence>
<gene>
    <name evidence="1" type="ORF">I551_8806</name>
</gene>
<dbReference type="Proteomes" id="UP000020681">
    <property type="component" value="Unassembled WGS sequence"/>
</dbReference>
<organism evidence="1 2">
    <name type="scientific">Mycobacterium ulcerans str. Harvey</name>
    <dbReference type="NCBI Taxonomy" id="1299332"/>
    <lineage>
        <taxon>Bacteria</taxon>
        <taxon>Bacillati</taxon>
        <taxon>Actinomycetota</taxon>
        <taxon>Actinomycetes</taxon>
        <taxon>Mycobacteriales</taxon>
        <taxon>Mycobacteriaceae</taxon>
        <taxon>Mycobacterium</taxon>
        <taxon>Mycobacterium ulcerans group</taxon>
    </lineage>
</organism>
<comment type="caution">
    <text evidence="1">The sequence shown here is derived from an EMBL/GenBank/DDBJ whole genome shotgun (WGS) entry which is preliminary data.</text>
</comment>
<name>A0ABN0RAG8_MYCUL</name>
<proteinExistence type="predicted"/>